<reference evidence="2" key="1">
    <citation type="journal article" date="2024" name="Front. Bioeng. Biotechnol.">
        <title>Genome-scale model development and genomic sequencing of the oleaginous clade Lipomyces.</title>
        <authorList>
            <person name="Czajka J.J."/>
            <person name="Han Y."/>
            <person name="Kim J."/>
            <person name="Mondo S.J."/>
            <person name="Hofstad B.A."/>
            <person name="Robles A."/>
            <person name="Haridas S."/>
            <person name="Riley R."/>
            <person name="LaButti K."/>
            <person name="Pangilinan J."/>
            <person name="Andreopoulos W."/>
            <person name="Lipzen A."/>
            <person name="Yan J."/>
            <person name="Wang M."/>
            <person name="Ng V."/>
            <person name="Grigoriev I.V."/>
            <person name="Spatafora J.W."/>
            <person name="Magnuson J.K."/>
            <person name="Baker S.E."/>
            <person name="Pomraning K.R."/>
        </authorList>
    </citation>
    <scope>NUCLEOTIDE SEQUENCE [LARGE SCALE GENOMIC DNA]</scope>
    <source>
        <strain evidence="2">CBS 7786</strain>
    </source>
</reference>
<accession>A0ACC3T7K8</accession>
<organism evidence="1 2">
    <name type="scientific">Lipomyces kononenkoae</name>
    <name type="common">Yeast</name>
    <dbReference type="NCBI Taxonomy" id="34357"/>
    <lineage>
        <taxon>Eukaryota</taxon>
        <taxon>Fungi</taxon>
        <taxon>Dikarya</taxon>
        <taxon>Ascomycota</taxon>
        <taxon>Saccharomycotina</taxon>
        <taxon>Lipomycetes</taxon>
        <taxon>Lipomycetales</taxon>
        <taxon>Lipomycetaceae</taxon>
        <taxon>Lipomyces</taxon>
    </lineage>
</organism>
<evidence type="ECO:0000313" key="1">
    <source>
        <dbReference type="EMBL" id="KAK9238867.1"/>
    </source>
</evidence>
<evidence type="ECO:0000313" key="2">
    <source>
        <dbReference type="Proteomes" id="UP001433508"/>
    </source>
</evidence>
<comment type="caution">
    <text evidence="1">The sequence shown here is derived from an EMBL/GenBank/DDBJ whole genome shotgun (WGS) entry which is preliminary data.</text>
</comment>
<keyword evidence="2" id="KW-1185">Reference proteome</keyword>
<proteinExistence type="predicted"/>
<sequence>MSQALFNPVKLGNLELSHKVVLAPCTRFRNEDDGSPMEDLMPEHYAMRSLVPGTFLIAEATDVNAFMGGYNNVPGIYSSEQIAAWKKVTDAVHQKKSFIFLQIWGLGRVNPGMKQPDVFSSSAIQEGSSPVPRELSTDEIRSLEDAFATAAKNAIAAGFDGVEIHGAHGYLVDQFIQDLSNHRTDEYGGSVENRARFALEIVDKVTAAVGDEKVGIRLSPFSRFQSMGMTDPYPQFSYIVSKLQEKHPNLAYIHMVEPRVSGGTDRDPDANESTEPYHKLWKGTWIAAGGFTAETAKKYAAEHENSLVAFGRYFISNPDLVAKIKEGIPFTMYDREKFYLPKSNVGYNGIPYAPELKGKYY</sequence>
<name>A0ACC3T7K8_LIPKO</name>
<dbReference type="EMBL" id="MU971351">
    <property type="protein sequence ID" value="KAK9238867.1"/>
    <property type="molecule type" value="Genomic_DNA"/>
</dbReference>
<protein>
    <submittedName>
        <fullName evidence="1">Uncharacterized protein</fullName>
    </submittedName>
</protein>
<dbReference type="Proteomes" id="UP001433508">
    <property type="component" value="Unassembled WGS sequence"/>
</dbReference>
<gene>
    <name evidence="1" type="ORF">V1525DRAFT_340639</name>
</gene>